<protein>
    <submittedName>
        <fullName evidence="1">Uncharacterized protein</fullName>
    </submittedName>
</protein>
<organism evidence="1 2">
    <name type="scientific">Paracoccus yeei</name>
    <dbReference type="NCBI Taxonomy" id="147645"/>
    <lineage>
        <taxon>Bacteria</taxon>
        <taxon>Pseudomonadati</taxon>
        <taxon>Pseudomonadota</taxon>
        <taxon>Alphaproteobacteria</taxon>
        <taxon>Rhodobacterales</taxon>
        <taxon>Paracoccaceae</taxon>
        <taxon>Paracoccus</taxon>
    </lineage>
</organism>
<proteinExistence type="predicted"/>
<dbReference type="AlphaFoldDB" id="A0A2D2C1E3"/>
<reference evidence="1 2" key="1">
    <citation type="submission" date="2017-10" db="EMBL/GenBank/DDBJ databases">
        <title>Complete genome sequence of Paracoccus yeei TT13 isolated from human skin.</title>
        <authorList>
            <person name="Lee K."/>
            <person name="Lim J.Y."/>
            <person name="Hwang I."/>
        </authorList>
    </citation>
    <scope>NUCLEOTIDE SEQUENCE [LARGE SCALE GENOMIC DNA]</scope>
    <source>
        <strain evidence="1 2">TT13</strain>
    </source>
</reference>
<evidence type="ECO:0000313" key="2">
    <source>
        <dbReference type="Proteomes" id="UP000229314"/>
    </source>
</evidence>
<accession>A0A2D2C1E3</accession>
<dbReference type="Proteomes" id="UP000229314">
    <property type="component" value="Chromosome"/>
</dbReference>
<evidence type="ECO:0000313" key="1">
    <source>
        <dbReference type="EMBL" id="ATQ56219.1"/>
    </source>
</evidence>
<gene>
    <name evidence="1" type="ORF">PYTT13_10630</name>
</gene>
<dbReference type="GeneID" id="78898123"/>
<dbReference type="RefSeq" id="WP_099649083.1">
    <property type="nucleotide sequence ID" value="NZ_CP024422.1"/>
</dbReference>
<name>A0A2D2C1E3_9RHOB</name>
<dbReference type="EMBL" id="CP024422">
    <property type="protein sequence ID" value="ATQ56219.1"/>
    <property type="molecule type" value="Genomic_DNA"/>
</dbReference>
<sequence>MALATLPGAVSRVITDKRVWTDVIKAYPAVKHWWTLAQGQAYADLTTGFPRIRPRIGALDLVANGATPFGASGFRPFAPTDPAATPFFAQTIPSGGVTDVSMIVSGRCSANGATVLGLDVSSAASDTIELRPSHNAAAAIFKAGSSVNRFAAVAVALEEYFTLSVYLNFATDAVAIAKNGGAYATGTYTGIGDVNQTGWALTVGAGSGAQRYSGEIHDVMVLPGIDIRNQPALMTDYMTYRTTVWGLAG</sequence>